<protein>
    <submittedName>
        <fullName evidence="3">Crotonobetainyl-CoA:carnitine CoA-transferase CaiB</fullName>
    </submittedName>
</protein>
<dbReference type="PANTHER" id="PTHR48207:SF4">
    <property type="entry name" value="BLL6097 PROTEIN"/>
    <property type="match status" value="1"/>
</dbReference>
<dbReference type="InterPro" id="IPR050483">
    <property type="entry name" value="CoA-transferase_III_domain"/>
</dbReference>
<dbReference type="GO" id="GO:0008410">
    <property type="term" value="F:CoA-transferase activity"/>
    <property type="evidence" value="ECO:0007669"/>
    <property type="project" value="TreeGrafter"/>
</dbReference>
<dbReference type="EMBL" id="FNOT01000002">
    <property type="protein sequence ID" value="SDX55733.1"/>
    <property type="molecule type" value="Genomic_DNA"/>
</dbReference>
<evidence type="ECO:0000256" key="1">
    <source>
        <dbReference type="ARBA" id="ARBA00022679"/>
    </source>
</evidence>
<evidence type="ECO:0000313" key="3">
    <source>
        <dbReference type="EMBL" id="SDX55733.1"/>
    </source>
</evidence>
<evidence type="ECO:0000313" key="4">
    <source>
        <dbReference type="Proteomes" id="UP000198921"/>
    </source>
</evidence>
<reference evidence="4" key="1">
    <citation type="submission" date="2016-10" db="EMBL/GenBank/DDBJ databases">
        <authorList>
            <person name="Varghese N."/>
            <person name="Submissions S."/>
        </authorList>
    </citation>
    <scope>NUCLEOTIDE SEQUENCE [LARGE SCALE GENOMIC DNA]</scope>
    <source>
        <strain evidence="4">DSM 45422</strain>
    </source>
</reference>
<dbReference type="PANTHER" id="PTHR48207">
    <property type="entry name" value="SUCCINATE--HYDROXYMETHYLGLUTARATE COA-TRANSFERASE"/>
    <property type="match status" value="1"/>
</dbReference>
<keyword evidence="4" id="KW-1185">Reference proteome</keyword>
<dbReference type="Gene3D" id="3.40.50.10540">
    <property type="entry name" value="Crotonobetainyl-coa:carnitine coa-transferase, domain 1"/>
    <property type="match status" value="1"/>
</dbReference>
<proteinExistence type="predicted"/>
<dbReference type="InterPro" id="IPR044855">
    <property type="entry name" value="CoA-Trfase_III_dom3_sf"/>
</dbReference>
<dbReference type="AlphaFoldDB" id="A0A1H3CNK4"/>
<accession>A0A1H3CNK4</accession>
<evidence type="ECO:0000256" key="2">
    <source>
        <dbReference type="SAM" id="MobiDB-lite"/>
    </source>
</evidence>
<keyword evidence="1 3" id="KW-0808">Transferase</keyword>
<dbReference type="Proteomes" id="UP000198921">
    <property type="component" value="Unassembled WGS sequence"/>
</dbReference>
<dbReference type="RefSeq" id="WP_091151504.1">
    <property type="nucleotide sequence ID" value="NZ_FNOT01000002.1"/>
</dbReference>
<sequence>MSQSPGPLAGLTVVELTSTFLGPYCAVLLAQLGARVVKVEPPAGDIIRGVGDEHGSGLGPAFLTFNRGKESVVLDLTTPAGREALDRLVDEADVVLHNMRPRAAARLGIDAATVLARNPRVVHCAAVGYGSAGPYRDEPAYDDVVQGVSGLAAVQGGTGEPQYVRTQVVDKTVGVMALAAVLAALHERSVSGRGQAVEVPMFESMASYLLMEQQGGRVYAGRTGGTGYARTASPYRRPHRTADGVIAVLLYTDAHWRDFFRLVGRDDLADDPELTSIRGRTRRIDELYRLVDEELARRPTAHWLRVLRERHVPAMPVNTVEDLFDDEHLAAVGFFETVEHPTEGTLVHARLPWTFGRSGAPTLAGAPALGQHTEAVLRAAGLDDDAIRAAHGRPSHPAGEPRSGPPA</sequence>
<dbReference type="STRING" id="1137993.SAMN05660209_00691"/>
<dbReference type="Pfam" id="PF02515">
    <property type="entry name" value="CoA_transf_3"/>
    <property type="match status" value="1"/>
</dbReference>
<dbReference type="SUPFAM" id="SSF89796">
    <property type="entry name" value="CoA-transferase family III (CaiB/BaiF)"/>
    <property type="match status" value="1"/>
</dbReference>
<dbReference type="InterPro" id="IPR003673">
    <property type="entry name" value="CoA-Trfase_fam_III"/>
</dbReference>
<dbReference type="OrthoDB" id="9797653at2"/>
<dbReference type="InterPro" id="IPR023606">
    <property type="entry name" value="CoA-Trfase_III_dom_1_sf"/>
</dbReference>
<feature type="region of interest" description="Disordered" evidence="2">
    <location>
        <begin position="387"/>
        <end position="407"/>
    </location>
</feature>
<organism evidence="3 4">
    <name type="scientific">Geodermatophilus africanus</name>
    <dbReference type="NCBI Taxonomy" id="1137993"/>
    <lineage>
        <taxon>Bacteria</taxon>
        <taxon>Bacillati</taxon>
        <taxon>Actinomycetota</taxon>
        <taxon>Actinomycetes</taxon>
        <taxon>Geodermatophilales</taxon>
        <taxon>Geodermatophilaceae</taxon>
        <taxon>Geodermatophilus</taxon>
    </lineage>
</organism>
<gene>
    <name evidence="3" type="ORF">SAMN05660209_00691</name>
</gene>
<dbReference type="Gene3D" id="3.30.1540.10">
    <property type="entry name" value="formyl-coa transferase, domain 3"/>
    <property type="match status" value="1"/>
</dbReference>
<name>A0A1H3CNK4_9ACTN</name>